<dbReference type="Proteomes" id="UP000805193">
    <property type="component" value="Unassembled WGS sequence"/>
</dbReference>
<comment type="caution">
    <text evidence="1">The sequence shown here is derived from an EMBL/GenBank/DDBJ whole genome shotgun (WGS) entry which is preliminary data.</text>
</comment>
<name>A0AC60QI99_IXOPE</name>
<keyword evidence="2" id="KW-1185">Reference proteome</keyword>
<gene>
    <name evidence="1" type="ORF">HPB47_020360</name>
</gene>
<evidence type="ECO:0000313" key="1">
    <source>
        <dbReference type="EMBL" id="KAG0432953.1"/>
    </source>
</evidence>
<sequence>MLVLAPSCSKDSGAAEAMEVTPLPTPPRSFSEENERAPRSSSQKRTSSPKKPSASWGSTPADYRSQNGQAMPVSGSRTSPGKERHSRQNSLERASSSKGQH</sequence>
<accession>A0AC60QI99</accession>
<protein>
    <submittedName>
        <fullName evidence="1">Uncharacterized protein</fullName>
    </submittedName>
</protein>
<reference evidence="1 2" key="1">
    <citation type="journal article" date="2020" name="Cell">
        <title>Large-Scale Comparative Analyses of Tick Genomes Elucidate Their Genetic Diversity and Vector Capacities.</title>
        <authorList>
            <consortium name="Tick Genome and Microbiome Consortium (TIGMIC)"/>
            <person name="Jia N."/>
            <person name="Wang J."/>
            <person name="Shi W."/>
            <person name="Du L."/>
            <person name="Sun Y."/>
            <person name="Zhan W."/>
            <person name="Jiang J.F."/>
            <person name="Wang Q."/>
            <person name="Zhang B."/>
            <person name="Ji P."/>
            <person name="Bell-Sakyi L."/>
            <person name="Cui X.M."/>
            <person name="Yuan T.T."/>
            <person name="Jiang B.G."/>
            <person name="Yang W.F."/>
            <person name="Lam T.T."/>
            <person name="Chang Q.C."/>
            <person name="Ding S.J."/>
            <person name="Wang X.J."/>
            <person name="Zhu J.G."/>
            <person name="Ruan X.D."/>
            <person name="Zhao L."/>
            <person name="Wei J.T."/>
            <person name="Ye R.Z."/>
            <person name="Que T.C."/>
            <person name="Du C.H."/>
            <person name="Zhou Y.H."/>
            <person name="Cheng J.X."/>
            <person name="Dai P.F."/>
            <person name="Guo W.B."/>
            <person name="Han X.H."/>
            <person name="Huang E.J."/>
            <person name="Li L.F."/>
            <person name="Wei W."/>
            <person name="Gao Y.C."/>
            <person name="Liu J.Z."/>
            <person name="Shao H.Z."/>
            <person name="Wang X."/>
            <person name="Wang C.C."/>
            <person name="Yang T.C."/>
            <person name="Huo Q.B."/>
            <person name="Li W."/>
            <person name="Chen H.Y."/>
            <person name="Chen S.E."/>
            <person name="Zhou L.G."/>
            <person name="Ni X.B."/>
            <person name="Tian J.H."/>
            <person name="Sheng Y."/>
            <person name="Liu T."/>
            <person name="Pan Y.S."/>
            <person name="Xia L.Y."/>
            <person name="Li J."/>
            <person name="Zhao F."/>
            <person name="Cao W.C."/>
        </authorList>
    </citation>
    <scope>NUCLEOTIDE SEQUENCE [LARGE SCALE GENOMIC DNA]</scope>
    <source>
        <strain evidence="1">Iper-2018</strain>
    </source>
</reference>
<dbReference type="EMBL" id="JABSTQ010009101">
    <property type="protein sequence ID" value="KAG0432953.1"/>
    <property type="molecule type" value="Genomic_DNA"/>
</dbReference>
<organism evidence="1 2">
    <name type="scientific">Ixodes persulcatus</name>
    <name type="common">Taiga tick</name>
    <dbReference type="NCBI Taxonomy" id="34615"/>
    <lineage>
        <taxon>Eukaryota</taxon>
        <taxon>Metazoa</taxon>
        <taxon>Ecdysozoa</taxon>
        <taxon>Arthropoda</taxon>
        <taxon>Chelicerata</taxon>
        <taxon>Arachnida</taxon>
        <taxon>Acari</taxon>
        <taxon>Parasitiformes</taxon>
        <taxon>Ixodida</taxon>
        <taxon>Ixodoidea</taxon>
        <taxon>Ixodidae</taxon>
        <taxon>Ixodinae</taxon>
        <taxon>Ixodes</taxon>
    </lineage>
</organism>
<evidence type="ECO:0000313" key="2">
    <source>
        <dbReference type="Proteomes" id="UP000805193"/>
    </source>
</evidence>
<proteinExistence type="predicted"/>